<evidence type="ECO:0000256" key="5">
    <source>
        <dbReference type="PROSITE-ProRule" id="PRU01248"/>
    </source>
</evidence>
<keyword evidence="3 5" id="KW-0238">DNA-binding</keyword>
<sequence>MNPKYMQQLLERVKTELKIRNYSPKTIDAYLSCLEDYFNYKQSNLDKLDQGNIREYLLSKQDKDYSSQTINLYLNAIKYFYHDVIRSSETFNIRFAKRNKSLPVVLSRQEIQDLLATVKNAKHLLLLTLSYGAGLRVSEAINLKVRDLNLEELTIHLKEAKGKKDRITLVPDKLVNNLRNLIASKSGDDFVFESERGGNLTERTAQIVFEKALKLSGINKEATFHSLRHSFATHLLENGTDIRFVQELLGHANIRTTQIYTHVTNPALKNIKSPL</sequence>
<dbReference type="Proteomes" id="UP000178481">
    <property type="component" value="Unassembled WGS sequence"/>
</dbReference>
<evidence type="ECO:0000313" key="8">
    <source>
        <dbReference type="EMBL" id="OHA59371.1"/>
    </source>
</evidence>
<dbReference type="InterPro" id="IPR004107">
    <property type="entry name" value="Integrase_SAM-like_N"/>
</dbReference>
<dbReference type="SUPFAM" id="SSF56349">
    <property type="entry name" value="DNA breaking-rejoining enzymes"/>
    <property type="match status" value="1"/>
</dbReference>
<dbReference type="PANTHER" id="PTHR30349">
    <property type="entry name" value="PHAGE INTEGRASE-RELATED"/>
    <property type="match status" value="1"/>
</dbReference>
<keyword evidence="4" id="KW-0233">DNA recombination</keyword>
<evidence type="ECO:0000313" key="9">
    <source>
        <dbReference type="Proteomes" id="UP000178481"/>
    </source>
</evidence>
<protein>
    <recommendedName>
        <fullName evidence="10">Integrase</fullName>
    </recommendedName>
</protein>
<dbReference type="Pfam" id="PF00589">
    <property type="entry name" value="Phage_integrase"/>
    <property type="match status" value="1"/>
</dbReference>
<keyword evidence="2" id="KW-0229">DNA integration</keyword>
<dbReference type="NCBIfam" id="NF040815">
    <property type="entry name" value="recomb_XerA_Arch"/>
    <property type="match status" value="1"/>
</dbReference>
<evidence type="ECO:0000256" key="3">
    <source>
        <dbReference type="ARBA" id="ARBA00023125"/>
    </source>
</evidence>
<name>A0A1G2QHB1_9BACT</name>
<dbReference type="InterPro" id="IPR044068">
    <property type="entry name" value="CB"/>
</dbReference>
<dbReference type="InterPro" id="IPR050090">
    <property type="entry name" value="Tyrosine_recombinase_XerCD"/>
</dbReference>
<evidence type="ECO:0000256" key="1">
    <source>
        <dbReference type="ARBA" id="ARBA00008857"/>
    </source>
</evidence>
<dbReference type="Pfam" id="PF13495">
    <property type="entry name" value="Phage_int_SAM_4"/>
    <property type="match status" value="1"/>
</dbReference>
<comment type="caution">
    <text evidence="8">The sequence shown here is derived from an EMBL/GenBank/DDBJ whole genome shotgun (WGS) entry which is preliminary data.</text>
</comment>
<dbReference type="GO" id="GO:0006310">
    <property type="term" value="P:DNA recombination"/>
    <property type="evidence" value="ECO:0007669"/>
    <property type="project" value="UniProtKB-KW"/>
</dbReference>
<dbReference type="GO" id="GO:0003677">
    <property type="term" value="F:DNA binding"/>
    <property type="evidence" value="ECO:0007669"/>
    <property type="project" value="UniProtKB-UniRule"/>
</dbReference>
<dbReference type="EMBL" id="MHTI01000017">
    <property type="protein sequence ID" value="OHA59371.1"/>
    <property type="molecule type" value="Genomic_DNA"/>
</dbReference>
<dbReference type="GO" id="GO:0015074">
    <property type="term" value="P:DNA integration"/>
    <property type="evidence" value="ECO:0007669"/>
    <property type="project" value="UniProtKB-KW"/>
</dbReference>
<dbReference type="PROSITE" id="PS51900">
    <property type="entry name" value="CB"/>
    <property type="match status" value="1"/>
</dbReference>
<comment type="similarity">
    <text evidence="1">Belongs to the 'phage' integrase family.</text>
</comment>
<dbReference type="InterPro" id="IPR002104">
    <property type="entry name" value="Integrase_catalytic"/>
</dbReference>
<dbReference type="InterPro" id="IPR013762">
    <property type="entry name" value="Integrase-like_cat_sf"/>
</dbReference>
<feature type="domain" description="Tyr recombinase" evidence="6">
    <location>
        <begin position="101"/>
        <end position="273"/>
    </location>
</feature>
<proteinExistence type="inferred from homology"/>
<dbReference type="PROSITE" id="PS51898">
    <property type="entry name" value="TYR_RECOMBINASE"/>
    <property type="match status" value="1"/>
</dbReference>
<evidence type="ECO:0000259" key="6">
    <source>
        <dbReference type="PROSITE" id="PS51898"/>
    </source>
</evidence>
<dbReference type="PANTHER" id="PTHR30349:SF64">
    <property type="entry name" value="PROPHAGE INTEGRASE INTD-RELATED"/>
    <property type="match status" value="1"/>
</dbReference>
<dbReference type="Gene3D" id="1.10.150.130">
    <property type="match status" value="1"/>
</dbReference>
<dbReference type="AlphaFoldDB" id="A0A1G2QHB1"/>
<accession>A0A1G2QHB1</accession>
<feature type="domain" description="Core-binding (CB)" evidence="7">
    <location>
        <begin position="4"/>
        <end position="85"/>
    </location>
</feature>
<dbReference type="InterPro" id="IPR011010">
    <property type="entry name" value="DNA_brk_join_enz"/>
</dbReference>
<evidence type="ECO:0000256" key="2">
    <source>
        <dbReference type="ARBA" id="ARBA00022908"/>
    </source>
</evidence>
<dbReference type="Gene3D" id="1.10.443.10">
    <property type="entry name" value="Intergrase catalytic core"/>
    <property type="match status" value="1"/>
</dbReference>
<gene>
    <name evidence="8" type="ORF">A2607_00225</name>
</gene>
<evidence type="ECO:0008006" key="10">
    <source>
        <dbReference type="Google" id="ProtNLM"/>
    </source>
</evidence>
<reference evidence="8 9" key="1">
    <citation type="journal article" date="2016" name="Nat. Commun.">
        <title>Thousands of microbial genomes shed light on interconnected biogeochemical processes in an aquifer system.</title>
        <authorList>
            <person name="Anantharaman K."/>
            <person name="Brown C.T."/>
            <person name="Hug L.A."/>
            <person name="Sharon I."/>
            <person name="Castelle C.J."/>
            <person name="Probst A.J."/>
            <person name="Thomas B.C."/>
            <person name="Singh A."/>
            <person name="Wilkins M.J."/>
            <person name="Karaoz U."/>
            <person name="Brodie E.L."/>
            <person name="Williams K.H."/>
            <person name="Hubbard S.S."/>
            <person name="Banfield J.F."/>
        </authorList>
    </citation>
    <scope>NUCLEOTIDE SEQUENCE [LARGE SCALE GENOMIC DNA]</scope>
</reference>
<organism evidence="8 9">
    <name type="scientific">Candidatus Vogelbacteria bacterium RIFOXYD1_FULL_42_15</name>
    <dbReference type="NCBI Taxonomy" id="1802437"/>
    <lineage>
        <taxon>Bacteria</taxon>
        <taxon>Candidatus Vogeliibacteriota</taxon>
    </lineage>
</organism>
<dbReference type="InterPro" id="IPR010998">
    <property type="entry name" value="Integrase_recombinase_N"/>
</dbReference>
<evidence type="ECO:0000259" key="7">
    <source>
        <dbReference type="PROSITE" id="PS51900"/>
    </source>
</evidence>
<evidence type="ECO:0000256" key="4">
    <source>
        <dbReference type="ARBA" id="ARBA00023172"/>
    </source>
</evidence>